<proteinExistence type="predicted"/>
<keyword evidence="2" id="KW-0812">Transmembrane</keyword>
<feature type="region of interest" description="Disordered" evidence="1">
    <location>
        <begin position="1"/>
        <end position="28"/>
    </location>
</feature>
<comment type="caution">
    <text evidence="3">The sequence shown here is derived from an EMBL/GenBank/DDBJ whole genome shotgun (WGS) entry which is preliminary data.</text>
</comment>
<evidence type="ECO:0000313" key="3">
    <source>
        <dbReference type="EMBL" id="OAE27119.1"/>
    </source>
</evidence>
<protein>
    <submittedName>
        <fullName evidence="3">Uncharacterized protein</fullName>
    </submittedName>
</protein>
<sequence length="246" mass="27009">MPSWKKVERAQNPKHIVPDTPTDSEEVENPVTGCLSAENDLLCFGSWTVVRILEKVVAATWIGALVSSPSQSQCSRCTDVVTPAMVPFVAARWRPARHPSRARFFPLVLLLLVLLLSGTFRQAGPVLGRNSFCLRGSWAAGRAEAHDKDGGSWSVCVGTAWMRLDCTAIGGRYDGVEEFSRSMPPKLRTAVMQYSAIANPRSPHFLPVLVELAGLIRHDLDWLKQQILIELQINPLANSPSVIGVD</sequence>
<dbReference type="Proteomes" id="UP000077202">
    <property type="component" value="Unassembled WGS sequence"/>
</dbReference>
<accession>A0A176W264</accession>
<evidence type="ECO:0000256" key="2">
    <source>
        <dbReference type="SAM" id="Phobius"/>
    </source>
</evidence>
<evidence type="ECO:0000256" key="1">
    <source>
        <dbReference type="SAM" id="MobiDB-lite"/>
    </source>
</evidence>
<gene>
    <name evidence="3" type="ORF">AXG93_900s1050</name>
</gene>
<dbReference type="AlphaFoldDB" id="A0A176W264"/>
<dbReference type="EMBL" id="LVLJ01001973">
    <property type="protein sequence ID" value="OAE27119.1"/>
    <property type="molecule type" value="Genomic_DNA"/>
</dbReference>
<feature type="compositionally biased region" description="Basic and acidic residues" evidence="1">
    <location>
        <begin position="1"/>
        <end position="11"/>
    </location>
</feature>
<keyword evidence="2" id="KW-0472">Membrane</keyword>
<keyword evidence="2" id="KW-1133">Transmembrane helix</keyword>
<organism evidence="3 4">
    <name type="scientific">Marchantia polymorpha subsp. ruderalis</name>
    <dbReference type="NCBI Taxonomy" id="1480154"/>
    <lineage>
        <taxon>Eukaryota</taxon>
        <taxon>Viridiplantae</taxon>
        <taxon>Streptophyta</taxon>
        <taxon>Embryophyta</taxon>
        <taxon>Marchantiophyta</taxon>
        <taxon>Marchantiopsida</taxon>
        <taxon>Marchantiidae</taxon>
        <taxon>Marchantiales</taxon>
        <taxon>Marchantiaceae</taxon>
        <taxon>Marchantia</taxon>
    </lineage>
</organism>
<feature type="transmembrane region" description="Helical" evidence="2">
    <location>
        <begin position="102"/>
        <end position="120"/>
    </location>
</feature>
<evidence type="ECO:0000313" key="4">
    <source>
        <dbReference type="Proteomes" id="UP000077202"/>
    </source>
</evidence>
<reference evidence="3" key="1">
    <citation type="submission" date="2016-03" db="EMBL/GenBank/DDBJ databases">
        <title>Mechanisms controlling the formation of the plant cell surface in tip-growing cells are functionally conserved among land plants.</title>
        <authorList>
            <person name="Honkanen S."/>
            <person name="Jones V.A."/>
            <person name="Morieri G."/>
            <person name="Champion C."/>
            <person name="Hetherington A.J."/>
            <person name="Kelly S."/>
            <person name="Saint-Marcoux D."/>
            <person name="Proust H."/>
            <person name="Prescott H."/>
            <person name="Dolan L."/>
        </authorList>
    </citation>
    <scope>NUCLEOTIDE SEQUENCE [LARGE SCALE GENOMIC DNA]</scope>
    <source>
        <tissue evidence="3">Whole gametophyte</tissue>
    </source>
</reference>
<keyword evidence="4" id="KW-1185">Reference proteome</keyword>
<name>A0A176W264_MARPO</name>